<evidence type="ECO:0000313" key="2">
    <source>
        <dbReference type="Proteomes" id="UP000887116"/>
    </source>
</evidence>
<keyword evidence="2" id="KW-1185">Reference proteome</keyword>
<protein>
    <submittedName>
        <fullName evidence="1">Uncharacterized protein</fullName>
    </submittedName>
</protein>
<proteinExistence type="predicted"/>
<gene>
    <name evidence="1" type="ORF">TNCT_334461</name>
</gene>
<dbReference type="AlphaFoldDB" id="A0A8X6FKV4"/>
<name>A0A8X6FKV4_TRICU</name>
<comment type="caution">
    <text evidence="1">The sequence shown here is derived from an EMBL/GenBank/DDBJ whole genome shotgun (WGS) entry which is preliminary data.</text>
</comment>
<accession>A0A8X6FKV4</accession>
<dbReference type="EMBL" id="BMAO01002749">
    <property type="protein sequence ID" value="GFQ83017.1"/>
    <property type="molecule type" value="Genomic_DNA"/>
</dbReference>
<organism evidence="1 2">
    <name type="scientific">Trichonephila clavata</name>
    <name type="common">Joro spider</name>
    <name type="synonym">Nephila clavata</name>
    <dbReference type="NCBI Taxonomy" id="2740835"/>
    <lineage>
        <taxon>Eukaryota</taxon>
        <taxon>Metazoa</taxon>
        <taxon>Ecdysozoa</taxon>
        <taxon>Arthropoda</taxon>
        <taxon>Chelicerata</taxon>
        <taxon>Arachnida</taxon>
        <taxon>Araneae</taxon>
        <taxon>Araneomorphae</taxon>
        <taxon>Entelegynae</taxon>
        <taxon>Araneoidea</taxon>
        <taxon>Nephilidae</taxon>
        <taxon>Trichonephila</taxon>
    </lineage>
</organism>
<evidence type="ECO:0000313" key="1">
    <source>
        <dbReference type="EMBL" id="GFQ83017.1"/>
    </source>
</evidence>
<reference evidence="1" key="1">
    <citation type="submission" date="2020-07" db="EMBL/GenBank/DDBJ databases">
        <title>Multicomponent nature underlies the extraordinary mechanical properties of spider dragline silk.</title>
        <authorList>
            <person name="Kono N."/>
            <person name="Nakamura H."/>
            <person name="Mori M."/>
            <person name="Yoshida Y."/>
            <person name="Ohtoshi R."/>
            <person name="Malay A.D."/>
            <person name="Moran D.A.P."/>
            <person name="Tomita M."/>
            <person name="Numata K."/>
            <person name="Arakawa K."/>
        </authorList>
    </citation>
    <scope>NUCLEOTIDE SEQUENCE</scope>
</reference>
<sequence length="128" mass="14945">MAPTNDELYRDLSNLPVLDNAAPCKMHQNMEIIIHKALRHRTYYEQTLEYAQKNPRCRRPENPVVYDEDLINQRQKDIVVVNILMERLRANPPTLQHASKYTRPPNGSRVVRPIGKLALLPPEDFTFL</sequence>
<dbReference type="Proteomes" id="UP000887116">
    <property type="component" value="Unassembled WGS sequence"/>
</dbReference>